<dbReference type="SMART" id="SM00382">
    <property type="entry name" value="AAA"/>
    <property type="match status" value="1"/>
</dbReference>
<evidence type="ECO:0000313" key="2">
    <source>
        <dbReference type="EMBL" id="MBC3955112.1"/>
    </source>
</evidence>
<dbReference type="RefSeq" id="WP_187518413.1">
    <property type="nucleotide sequence ID" value="NZ_JACONV010000003.1"/>
</dbReference>
<dbReference type="PANTHER" id="PTHR30121">
    <property type="entry name" value="UNCHARACTERIZED PROTEIN YJGR-RELATED"/>
    <property type="match status" value="1"/>
</dbReference>
<accession>A0ABR7BD58</accession>
<comment type="caution">
    <text evidence="2">The sequence shown here is derived from an EMBL/GenBank/DDBJ whole genome shotgun (WGS) entry which is preliminary data.</text>
</comment>
<dbReference type="PANTHER" id="PTHR30121:SF6">
    <property type="entry name" value="SLR6007 PROTEIN"/>
    <property type="match status" value="1"/>
</dbReference>
<dbReference type="Gene3D" id="3.40.50.300">
    <property type="entry name" value="P-loop containing nucleotide triphosphate hydrolases"/>
    <property type="match status" value="2"/>
</dbReference>
<dbReference type="InterPro" id="IPR033186">
    <property type="entry name" value="HerA_C"/>
</dbReference>
<protein>
    <submittedName>
        <fullName evidence="2">DUF853 family protein</fullName>
    </submittedName>
</protein>
<sequence>MHDSQEMIPGATADGQPVSQSLRLANRHGLIAGATGTGKTVTLQRLAELFSDAGVAVFAADIKGDLCGLGAAGNPQGKIAERIAGMPWLNHQPQAYPVTLWDIDGKSGHPLRTTLSEMGPLLLGNLLELTDSQQSALYAAFKVADREGLLLLDIKDLKALLNHLRDNPHLLGEDSALMTTGSSQALQRRLAVLEQQGAEALFGEPALQLEDILQPDSDGRGRIHLLDASRLVHEAPKVYATFLLWLLAELFEQLPERGDADKPLLALFFDEAHLLFADTPKALQERLEQVVRLIRSKGVGVYFVTQSPSDLPDEVLAQLGLRIQHGLRAFTAKEQKSLRAVADGFRPNPAFDTLSVLTELGTGEALVGTLQDKGTPAMVQRVLIAPPQSRIGPLTTDERARLIARSSLGMRYDKPVDRESAYEMLAARKVSGSDAADGVEAHGKPEESFSDKAGDFLGGLAGQAMKNAMRQAASQLGRELVRGLMGSLLGTKKRR</sequence>
<organism evidence="2 3">
    <name type="scientific">Pseudomonas triticifolii</name>
    <dbReference type="NCBI Taxonomy" id="2762592"/>
    <lineage>
        <taxon>Bacteria</taxon>
        <taxon>Pseudomonadati</taxon>
        <taxon>Pseudomonadota</taxon>
        <taxon>Gammaproteobacteria</taxon>
        <taxon>Pseudomonadales</taxon>
        <taxon>Pseudomonadaceae</taxon>
        <taxon>Pseudomonas</taxon>
    </lineage>
</organism>
<dbReference type="InterPro" id="IPR051162">
    <property type="entry name" value="T4SS_component"/>
</dbReference>
<feature type="domain" description="AAA+ ATPase" evidence="1">
    <location>
        <begin position="25"/>
        <end position="331"/>
    </location>
</feature>
<name>A0ABR7BD58_9PSED</name>
<dbReference type="InterPro" id="IPR027417">
    <property type="entry name" value="P-loop_NTPase"/>
</dbReference>
<dbReference type="InterPro" id="IPR003593">
    <property type="entry name" value="AAA+_ATPase"/>
</dbReference>
<dbReference type="EMBL" id="JACONV010000003">
    <property type="protein sequence ID" value="MBC3955112.1"/>
    <property type="molecule type" value="Genomic_DNA"/>
</dbReference>
<dbReference type="SUPFAM" id="SSF52540">
    <property type="entry name" value="P-loop containing nucleoside triphosphate hydrolases"/>
    <property type="match status" value="1"/>
</dbReference>
<proteinExistence type="predicted"/>
<dbReference type="Pfam" id="PF05872">
    <property type="entry name" value="HerA_C"/>
    <property type="match status" value="1"/>
</dbReference>
<keyword evidence="3" id="KW-1185">Reference proteome</keyword>
<dbReference type="Proteomes" id="UP000660131">
    <property type="component" value="Unassembled WGS sequence"/>
</dbReference>
<reference evidence="2 3" key="1">
    <citation type="submission" date="2020-08" db="EMBL/GenBank/DDBJ databases">
        <title>Putative novel bacterial strains isolated from necrotic wheat leaf tissues caused by Xanthomonas translucens.</title>
        <authorList>
            <person name="Tambong J.T."/>
        </authorList>
    </citation>
    <scope>NUCLEOTIDE SEQUENCE [LARGE SCALE GENOMIC DNA]</scope>
    <source>
        <strain evidence="2 3">DOAB 1067</strain>
    </source>
</reference>
<gene>
    <name evidence="2" type="ORF">H8S56_08820</name>
</gene>
<evidence type="ECO:0000259" key="1">
    <source>
        <dbReference type="SMART" id="SM00382"/>
    </source>
</evidence>
<evidence type="ECO:0000313" key="3">
    <source>
        <dbReference type="Proteomes" id="UP000660131"/>
    </source>
</evidence>